<organism evidence="4 5">
    <name type="scientific">Meganyctiphanes norvegica</name>
    <name type="common">Northern krill</name>
    <name type="synonym">Thysanopoda norvegica</name>
    <dbReference type="NCBI Taxonomy" id="48144"/>
    <lineage>
        <taxon>Eukaryota</taxon>
        <taxon>Metazoa</taxon>
        <taxon>Ecdysozoa</taxon>
        <taxon>Arthropoda</taxon>
        <taxon>Crustacea</taxon>
        <taxon>Multicrustacea</taxon>
        <taxon>Malacostraca</taxon>
        <taxon>Eumalacostraca</taxon>
        <taxon>Eucarida</taxon>
        <taxon>Euphausiacea</taxon>
        <taxon>Euphausiidae</taxon>
        <taxon>Meganyctiphanes</taxon>
    </lineage>
</organism>
<evidence type="ECO:0000256" key="1">
    <source>
        <dbReference type="SAM" id="MobiDB-lite"/>
    </source>
</evidence>
<evidence type="ECO:0000313" key="5">
    <source>
        <dbReference type="Proteomes" id="UP001497623"/>
    </source>
</evidence>
<evidence type="ECO:0000256" key="2">
    <source>
        <dbReference type="SAM" id="Phobius"/>
    </source>
</evidence>
<evidence type="ECO:0000313" key="4">
    <source>
        <dbReference type="EMBL" id="CAL4142096.1"/>
    </source>
</evidence>
<feature type="transmembrane region" description="Helical" evidence="2">
    <location>
        <begin position="618"/>
        <end position="642"/>
    </location>
</feature>
<comment type="caution">
    <text evidence="4">The sequence shown here is derived from an EMBL/GenBank/DDBJ whole genome shotgun (WGS) entry which is preliminary data.</text>
</comment>
<evidence type="ECO:0008006" key="6">
    <source>
        <dbReference type="Google" id="ProtNLM"/>
    </source>
</evidence>
<dbReference type="AlphaFoldDB" id="A0AAV2RSW6"/>
<feature type="region of interest" description="Disordered" evidence="1">
    <location>
        <begin position="793"/>
        <end position="817"/>
    </location>
</feature>
<dbReference type="EMBL" id="CAXKWB010032960">
    <property type="protein sequence ID" value="CAL4142096.1"/>
    <property type="molecule type" value="Genomic_DNA"/>
</dbReference>
<feature type="signal peptide" evidence="3">
    <location>
        <begin position="1"/>
        <end position="25"/>
    </location>
</feature>
<feature type="region of interest" description="Disordered" evidence="1">
    <location>
        <begin position="159"/>
        <end position="253"/>
    </location>
</feature>
<protein>
    <recommendedName>
        <fullName evidence="6">ZP domain-containing protein</fullName>
    </recommendedName>
</protein>
<proteinExistence type="predicted"/>
<feature type="compositionally biased region" description="Pro residues" evidence="1">
    <location>
        <begin position="190"/>
        <end position="226"/>
    </location>
</feature>
<gene>
    <name evidence="4" type="ORF">MNOR_LOCUS29019</name>
</gene>
<keyword evidence="2" id="KW-0472">Membrane</keyword>
<reference evidence="4 5" key="1">
    <citation type="submission" date="2024-05" db="EMBL/GenBank/DDBJ databases">
        <authorList>
            <person name="Wallberg A."/>
        </authorList>
    </citation>
    <scope>NUCLEOTIDE SEQUENCE [LARGE SCALE GENOMIC DNA]</scope>
</reference>
<feature type="region of interest" description="Disordered" evidence="1">
    <location>
        <begin position="32"/>
        <end position="53"/>
    </location>
</feature>
<dbReference type="PANTHER" id="PTHR39959">
    <property type="entry name" value="RE44287P-RELATED"/>
    <property type="match status" value="1"/>
</dbReference>
<dbReference type="Proteomes" id="UP001497623">
    <property type="component" value="Unassembled WGS sequence"/>
</dbReference>
<name>A0AAV2RSW6_MEGNR</name>
<feature type="chain" id="PRO_5044022145" description="ZP domain-containing protein" evidence="3">
    <location>
        <begin position="26"/>
        <end position="817"/>
    </location>
</feature>
<evidence type="ECO:0000256" key="3">
    <source>
        <dbReference type="SAM" id="SignalP"/>
    </source>
</evidence>
<keyword evidence="5" id="KW-1185">Reference proteome</keyword>
<keyword evidence="3" id="KW-0732">Signal</keyword>
<keyword evidence="2" id="KW-0812">Transmembrane</keyword>
<keyword evidence="2" id="KW-1133">Transmembrane helix</keyword>
<feature type="non-terminal residue" evidence="4">
    <location>
        <position position="1"/>
    </location>
</feature>
<feature type="compositionally biased region" description="Polar residues" evidence="1">
    <location>
        <begin position="44"/>
        <end position="53"/>
    </location>
</feature>
<sequence>QMSSQQSTSPLARVLLILLLLQAEAQWMNDEATSQRSFNREKNPWQSRNSDTNTRLRISRLRSPTYSENFTDIVGTKSQGEDDFDVATKAIFVESSNEEVINKDEETLSQMENTTVSINRRNITRERKPIDRMSKVDSNNPSFGQGRNQFVAALPPVPTGPFNNPLGPTPPESSTRAWARPIHGGQAPGSLPPSVPSVLAPAPPIGPPSPPPTNFLPPGGLRPPAIPTDLSPGPGPPPTSDTTEITDIQCRNGEGGSESFSAVLALPKGFEAVPVFEDAPAVDATTNPYCRMIPTQLVGMFELFVSNFKQCGVTECRQGGGEKLVCLVLRFPLMTGIKLPEDTIIEIRCKPQEKTAEDNSIIRVATSKYADRNPQHEGKTPSVFEGGGHEFECNLELFSKLKGTELFQKKIGDNEEVDLGEEIQLRSEVRNGDGWEYSRMTEVVIQRVGGSKLRSSFNTAVLVFSDGCRNPEFKVIAKNHPQRDRNALVVNFNLRVFMFQDMIPGDSLMISAKVIGCVDEADCQPILCADDKKNGYGKRKKRSSKEITITKEIAASKLLSLYPPTGTRPERSTVDLDSTLHGSTTDWDRSFGIRVRFPEGNSSPLVQESLEAMECRSYLFITMGVATFFCFITFIFAMVLFYRSRPKVIPVQMPPQIIESEIKRTALSPSVSNNVMLKEDHIQVTTFPSSNVRPGDDSLEGNELQQPNINSHIVASPVRQRMREVDHNTKNVNENTNPTQTEDLQYSCHPKENASVTVTRRPSAVIRVNSNESNKRPRNTIKRQPSTVIRINDNETHTTIFNQKPTPKPRLSKENNE</sequence>
<dbReference type="PANTHER" id="PTHR39959:SF2">
    <property type="entry name" value="RE44287P"/>
    <property type="match status" value="1"/>
</dbReference>
<accession>A0AAV2RSW6</accession>